<proteinExistence type="predicted"/>
<protein>
    <submittedName>
        <fullName evidence="1">Major facilitator superfamily domain, general substrate transporter</fullName>
    </submittedName>
</protein>
<dbReference type="GeneID" id="90952884"/>
<name>A0A7T7BK76_PENDI</name>
<organism evidence="1 2">
    <name type="scientific">Penicillium digitatum</name>
    <name type="common">Green mold</name>
    <dbReference type="NCBI Taxonomy" id="36651"/>
    <lineage>
        <taxon>Eukaryota</taxon>
        <taxon>Fungi</taxon>
        <taxon>Dikarya</taxon>
        <taxon>Ascomycota</taxon>
        <taxon>Pezizomycotina</taxon>
        <taxon>Eurotiomycetes</taxon>
        <taxon>Eurotiomycetidae</taxon>
        <taxon>Eurotiales</taxon>
        <taxon>Aspergillaceae</taxon>
        <taxon>Penicillium</taxon>
    </lineage>
</organism>
<sequence>MSVSSTQSLMSDSFCTSLHLVRVFITSLSTRERRLLPRSGCLPGLGSDLQFCLVMGLVAIYFSEMRVLLVPSIGFGWTFEVVASNTPLRLSPREADALIGRVAFRVRLKYGPLNTINPLILAV</sequence>
<accession>A0A7T7BK76</accession>
<evidence type="ECO:0000313" key="2">
    <source>
        <dbReference type="Proteomes" id="UP000595662"/>
    </source>
</evidence>
<evidence type="ECO:0000313" key="1">
    <source>
        <dbReference type="EMBL" id="QQK42847.1"/>
    </source>
</evidence>
<dbReference type="RefSeq" id="XP_065956521.1">
    <property type="nucleotide sequence ID" value="XM_066101438.1"/>
</dbReference>
<gene>
    <name evidence="1" type="ORF">Pdw03_6748</name>
</gene>
<dbReference type="Proteomes" id="UP000595662">
    <property type="component" value="Chromosome 2"/>
</dbReference>
<dbReference type="EMBL" id="CP060775">
    <property type="protein sequence ID" value="QQK42847.1"/>
    <property type="molecule type" value="Genomic_DNA"/>
</dbReference>
<dbReference type="AlphaFoldDB" id="A0A7T7BK76"/>
<reference evidence="1 2" key="1">
    <citation type="submission" date="2020-08" db="EMBL/GenBank/DDBJ databases">
        <title>The completed genome sequence of the pathogenic ascomycete fungus Penicillium digitatum.</title>
        <authorList>
            <person name="Wang M."/>
        </authorList>
    </citation>
    <scope>NUCLEOTIDE SEQUENCE [LARGE SCALE GENOMIC DNA]</scope>
    <source>
        <strain evidence="1 2">PdW03</strain>
    </source>
</reference>